<dbReference type="Gene3D" id="3.50.30.30">
    <property type="match status" value="1"/>
</dbReference>
<gene>
    <name evidence="9" type="ORF">FSZ31_01910</name>
</gene>
<dbReference type="Proteomes" id="UP000321129">
    <property type="component" value="Unassembled WGS sequence"/>
</dbReference>
<comment type="caution">
    <text evidence="9">The sequence shown here is derived from an EMBL/GenBank/DDBJ whole genome shotgun (WGS) entry which is preliminary data.</text>
</comment>
<keyword evidence="3" id="KW-0479">Metal-binding</keyword>
<keyword evidence="6" id="KW-0862">Zinc</keyword>
<dbReference type="GO" id="GO:0046872">
    <property type="term" value="F:metal ion binding"/>
    <property type="evidence" value="ECO:0007669"/>
    <property type="project" value="UniProtKB-KW"/>
</dbReference>
<keyword evidence="10" id="KW-1185">Reference proteome</keyword>
<dbReference type="PANTHER" id="PTHR12147:SF56">
    <property type="entry name" value="AMINOPEPTIDASE YDR415C-RELATED"/>
    <property type="match status" value="1"/>
</dbReference>
<feature type="signal peptide" evidence="7">
    <location>
        <begin position="1"/>
        <end position="18"/>
    </location>
</feature>
<name>A0A5C6UL42_9SPHN</name>
<keyword evidence="4 7" id="KW-0732">Signal</keyword>
<evidence type="ECO:0000259" key="8">
    <source>
        <dbReference type="Pfam" id="PF04389"/>
    </source>
</evidence>
<dbReference type="EMBL" id="VOPY01000001">
    <property type="protein sequence ID" value="TXC73529.1"/>
    <property type="molecule type" value="Genomic_DNA"/>
</dbReference>
<evidence type="ECO:0000313" key="10">
    <source>
        <dbReference type="Proteomes" id="UP000321129"/>
    </source>
</evidence>
<protein>
    <submittedName>
        <fullName evidence="9">M20/M25/M40 family metallo-hydrolase</fullName>
    </submittedName>
</protein>
<dbReference type="SUPFAM" id="SSF52025">
    <property type="entry name" value="PA domain"/>
    <property type="match status" value="1"/>
</dbReference>
<dbReference type="PANTHER" id="PTHR12147">
    <property type="entry name" value="METALLOPEPTIDASE M28 FAMILY MEMBER"/>
    <property type="match status" value="1"/>
</dbReference>
<dbReference type="Pfam" id="PF04389">
    <property type="entry name" value="Peptidase_M28"/>
    <property type="match status" value="1"/>
</dbReference>
<proteinExistence type="predicted"/>
<evidence type="ECO:0000256" key="7">
    <source>
        <dbReference type="SAM" id="SignalP"/>
    </source>
</evidence>
<dbReference type="Gene3D" id="3.40.630.10">
    <property type="entry name" value="Zn peptidases"/>
    <property type="match status" value="2"/>
</dbReference>
<evidence type="ECO:0000256" key="2">
    <source>
        <dbReference type="ARBA" id="ARBA00022670"/>
    </source>
</evidence>
<keyword evidence="5 9" id="KW-0378">Hydrolase</keyword>
<dbReference type="AlphaFoldDB" id="A0A5C6UL42"/>
<dbReference type="GO" id="GO:0006508">
    <property type="term" value="P:proteolysis"/>
    <property type="evidence" value="ECO:0007669"/>
    <property type="project" value="UniProtKB-KW"/>
</dbReference>
<dbReference type="InterPro" id="IPR045175">
    <property type="entry name" value="M28_fam"/>
</dbReference>
<dbReference type="GO" id="GO:0008235">
    <property type="term" value="F:metalloexopeptidase activity"/>
    <property type="evidence" value="ECO:0007669"/>
    <property type="project" value="InterPro"/>
</dbReference>
<keyword evidence="2" id="KW-0645">Protease</keyword>
<dbReference type="InterPro" id="IPR007484">
    <property type="entry name" value="Peptidase_M28"/>
</dbReference>
<evidence type="ECO:0000313" key="9">
    <source>
        <dbReference type="EMBL" id="TXC73529.1"/>
    </source>
</evidence>
<feature type="chain" id="PRO_5022805402" evidence="7">
    <location>
        <begin position="19"/>
        <end position="552"/>
    </location>
</feature>
<evidence type="ECO:0000256" key="5">
    <source>
        <dbReference type="ARBA" id="ARBA00022801"/>
    </source>
</evidence>
<sequence>MKALLLAPLVLLAACATAPLTDSATPAPAAAAISPERLSADVKTLASEDFGGRAPGTPGETRTIDWLVSQLKAIGLEPGGPDGSWTQPVPLVRTMLGDGTMSASVKGKAMPLVQARDIYVSTVRPVDTVAIADAPMVFVGYGVAAPERGWDDFKGVDLTGKIAVMLVNDPDFEAAAGEPAAGKFGGRKMTYYGRWTYKFDEAAKRGAAGVLIVHDTPGAGYGWATVTAPAGENYDIADAPRRLALQGWLHGVAAARLFAASGLDLAKQRVAARSPDFRPVALPATFSASLPVTHETLMSRNVLARLPGTTHPDEVVMYGAHWDAYGRGAPDAEGRTIRPGANDDALGVAGLLEMARAFKKAPAPARSIVFGFWSAEERGLLGSETYAVHPVYPFAKTVANITLDILQTGGPSNDVMLVGKGQNSLENDLASAVATQGRVVTNEALPERGLFYRADHFSLAKHGVPTLLFMAISGAPDLKVGGRAAGEAWLDAYMKCYHQTCDAWSADMDFAAAAQDVGLAYAVGRGIATSDRWPEWSAQSEFRQLRLDSLGK</sequence>
<feature type="domain" description="Peptidase M28" evidence="8">
    <location>
        <begin position="301"/>
        <end position="516"/>
    </location>
</feature>
<dbReference type="RefSeq" id="WP_147121366.1">
    <property type="nucleotide sequence ID" value="NZ_VOPY01000001.1"/>
</dbReference>
<dbReference type="PROSITE" id="PS51257">
    <property type="entry name" value="PROKAR_LIPOPROTEIN"/>
    <property type="match status" value="1"/>
</dbReference>
<reference evidence="9 10" key="1">
    <citation type="submission" date="2019-08" db="EMBL/GenBank/DDBJ databases">
        <title>Sphingorhabdus soil sp. nov., isolated from arctic soil.</title>
        <authorList>
            <person name="Liu Y."/>
        </authorList>
    </citation>
    <scope>NUCLEOTIDE SEQUENCE [LARGE SCALE GENOMIC DNA]</scope>
    <source>
        <strain evidence="9 10">D-2Q-5-6</strain>
    </source>
</reference>
<keyword evidence="1" id="KW-0031">Aminopeptidase</keyword>
<dbReference type="InterPro" id="IPR046450">
    <property type="entry name" value="PA_dom_sf"/>
</dbReference>
<evidence type="ECO:0000256" key="6">
    <source>
        <dbReference type="ARBA" id="ARBA00022833"/>
    </source>
</evidence>
<evidence type="ECO:0000256" key="1">
    <source>
        <dbReference type="ARBA" id="ARBA00022438"/>
    </source>
</evidence>
<dbReference type="OrthoDB" id="9778250at2"/>
<accession>A0A5C6UL42</accession>
<dbReference type="SUPFAM" id="SSF53187">
    <property type="entry name" value="Zn-dependent exopeptidases"/>
    <property type="match status" value="1"/>
</dbReference>
<evidence type="ECO:0000256" key="4">
    <source>
        <dbReference type="ARBA" id="ARBA00022729"/>
    </source>
</evidence>
<evidence type="ECO:0000256" key="3">
    <source>
        <dbReference type="ARBA" id="ARBA00022723"/>
    </source>
</evidence>
<organism evidence="9 10">
    <name type="scientific">Flavisphingopyxis soli</name>
    <dbReference type="NCBI Taxonomy" id="2601267"/>
    <lineage>
        <taxon>Bacteria</taxon>
        <taxon>Pseudomonadati</taxon>
        <taxon>Pseudomonadota</taxon>
        <taxon>Alphaproteobacteria</taxon>
        <taxon>Sphingomonadales</taxon>
        <taxon>Sphingopyxidaceae</taxon>
        <taxon>Flavisphingopyxis</taxon>
    </lineage>
</organism>
<dbReference type="GO" id="GO:0004177">
    <property type="term" value="F:aminopeptidase activity"/>
    <property type="evidence" value="ECO:0007669"/>
    <property type="project" value="UniProtKB-KW"/>
</dbReference>